<dbReference type="AlphaFoldDB" id="M2Q6T8"/>
<organism evidence="2 4">
    <name type="scientific">Amycolatopsis azurea DSM 43854</name>
    <dbReference type="NCBI Taxonomy" id="1238180"/>
    <lineage>
        <taxon>Bacteria</taxon>
        <taxon>Bacillati</taxon>
        <taxon>Actinomycetota</taxon>
        <taxon>Actinomycetes</taxon>
        <taxon>Pseudonocardiales</taxon>
        <taxon>Pseudonocardiaceae</taxon>
        <taxon>Amycolatopsis</taxon>
    </lineage>
</organism>
<sequence length="120" mass="12996">MLARELRCCERAGRAIAGLYQLIKAKFADDPDASAVLDAAEGAAEDSAEVRELADTLEKKAAADEVFGEQLRHTRSSSRPADDRRPARCTVATAHGDPGSRNSRPSSVRLLHARRLRRGG</sequence>
<evidence type="ECO:0000313" key="4">
    <source>
        <dbReference type="Proteomes" id="UP000014137"/>
    </source>
</evidence>
<evidence type="ECO:0000313" key="5">
    <source>
        <dbReference type="Proteomes" id="UP000188551"/>
    </source>
</evidence>
<gene>
    <name evidence="3" type="ORF">B0293_04470</name>
    <name evidence="2" type="ORF">C791_0815</name>
</gene>
<dbReference type="Proteomes" id="UP000188551">
    <property type="component" value="Unassembled WGS sequence"/>
</dbReference>
<evidence type="ECO:0000313" key="2">
    <source>
        <dbReference type="EMBL" id="EMD21827.1"/>
    </source>
</evidence>
<evidence type="ECO:0000256" key="1">
    <source>
        <dbReference type="SAM" id="MobiDB-lite"/>
    </source>
</evidence>
<dbReference type="EMBL" id="ANMG01000118">
    <property type="protein sequence ID" value="EMD21827.1"/>
    <property type="molecule type" value="Genomic_DNA"/>
</dbReference>
<reference evidence="2 4" key="1">
    <citation type="submission" date="2012-10" db="EMBL/GenBank/DDBJ databases">
        <title>Genome assembly of Amycolatopsis azurea DSM 43854.</title>
        <authorList>
            <person name="Khatri I."/>
            <person name="Kaur I."/>
            <person name="Subramanian S."/>
            <person name="Mayilraj S."/>
        </authorList>
    </citation>
    <scope>NUCLEOTIDE SEQUENCE [LARGE SCALE GENOMIC DNA]</scope>
    <source>
        <strain evidence="2 4">DSM 43854</strain>
    </source>
</reference>
<dbReference type="EMBL" id="MUXN01000002">
    <property type="protein sequence ID" value="OOC08337.1"/>
    <property type="molecule type" value="Genomic_DNA"/>
</dbReference>
<accession>M2Q6T8</accession>
<feature type="region of interest" description="Disordered" evidence="1">
    <location>
        <begin position="69"/>
        <end position="120"/>
    </location>
</feature>
<dbReference type="Proteomes" id="UP000014137">
    <property type="component" value="Unassembled WGS sequence"/>
</dbReference>
<name>M2Q6T8_9PSEU</name>
<keyword evidence="5" id="KW-1185">Reference proteome</keyword>
<reference evidence="3 5" key="2">
    <citation type="submission" date="2017-02" db="EMBL/GenBank/DDBJ databases">
        <title>Amycolatopsis azurea DSM 43854 draft genome.</title>
        <authorList>
            <person name="Mayilraj S."/>
        </authorList>
    </citation>
    <scope>NUCLEOTIDE SEQUENCE [LARGE SCALE GENOMIC DNA]</scope>
    <source>
        <strain evidence="3 5">DSM 43854</strain>
    </source>
</reference>
<protein>
    <submittedName>
        <fullName evidence="2">Uncharacterized protein</fullName>
    </submittedName>
</protein>
<comment type="caution">
    <text evidence="2">The sequence shown here is derived from an EMBL/GenBank/DDBJ whole genome shotgun (WGS) entry which is preliminary data.</text>
</comment>
<dbReference type="PATRIC" id="fig|1238180.3.peg.8467"/>
<proteinExistence type="predicted"/>
<feature type="compositionally biased region" description="Basic residues" evidence="1">
    <location>
        <begin position="111"/>
        <end position="120"/>
    </location>
</feature>
<evidence type="ECO:0000313" key="3">
    <source>
        <dbReference type="EMBL" id="OOC08337.1"/>
    </source>
</evidence>